<dbReference type="PANTHER" id="PTHR31598:SF1">
    <property type="entry name" value="DYNEIN REGULATORY COMPLEX PROTEIN 10"/>
    <property type="match status" value="1"/>
</dbReference>
<dbReference type="EMBL" id="JAACNO010003216">
    <property type="protein sequence ID" value="KAF4127881.1"/>
    <property type="molecule type" value="Genomic_DNA"/>
</dbReference>
<evidence type="ECO:0000256" key="11">
    <source>
        <dbReference type="SAM" id="MobiDB-lite"/>
    </source>
</evidence>
<evidence type="ECO:0000256" key="10">
    <source>
        <dbReference type="SAM" id="Coils"/>
    </source>
</evidence>
<dbReference type="AlphaFoldDB" id="A0A833SJ36"/>
<keyword evidence="14" id="KW-1185">Reference proteome</keyword>
<organism evidence="12 14">
    <name type="scientific">Phytophthora infestans</name>
    <name type="common">Potato late blight agent</name>
    <name type="synonym">Botrytis infestans</name>
    <dbReference type="NCBI Taxonomy" id="4787"/>
    <lineage>
        <taxon>Eukaryota</taxon>
        <taxon>Sar</taxon>
        <taxon>Stramenopiles</taxon>
        <taxon>Oomycota</taxon>
        <taxon>Peronosporomycetes</taxon>
        <taxon>Peronosporales</taxon>
        <taxon>Peronosporaceae</taxon>
        <taxon>Phytophthora</taxon>
    </lineage>
</organism>
<feature type="coiled-coil region" evidence="10">
    <location>
        <begin position="310"/>
        <end position="344"/>
    </location>
</feature>
<keyword evidence="9" id="KW-0966">Cell projection</keyword>
<evidence type="ECO:0000256" key="1">
    <source>
        <dbReference type="ARBA" id="ARBA00003029"/>
    </source>
</evidence>
<proteinExistence type="inferred from homology"/>
<comment type="similarity">
    <text evidence="3">Belongs to the DRC10 family.</text>
</comment>
<comment type="subcellular location">
    <subcellularLocation>
        <location evidence="2">Cytoplasm</location>
        <location evidence="2">Cytoskeleton</location>
        <location evidence="2">Flagellum axoneme</location>
    </subcellularLocation>
</comment>
<sequence length="448" mass="50906">MEHAVRLDGERLLGVLESAVRNLELLATLPDRVPASDDFQPPVREALRRQVTGDPCVAVRTISALIKSPSRCRQSVIEAGLLRLIEQQSTQQDERPETEEDGDSDADEEELQHHSDETLLLSGPVAVRLFPKSLHQLLRGLKEDHSARDTLRKLSATSVSPAISRLTEAWMQLIISTDAALSTSFEQDERFVLNLRDSMLRLREVEDDRDQVAFELAQAREARLAMSDKLAAQRARLEAQLRETKRAADDILGPTARDREEHLQAALSSFETQTSGAQKQVETIQRTVARVTQASQQVETDERKHTQHAAIELRELIRRYDDDMDKLDAEIEGERAEVARLDAANDKFAVHFTRIDKDRRNMIEEQRVIDLAERTRRNREANLFGFVLKMQAVVRGFLARKRMGLEAQRKKNRSRKGKKGVKGKKRVNKSPRRKTAKKPSAKARAKKS</sequence>
<evidence type="ECO:0000256" key="7">
    <source>
        <dbReference type="ARBA" id="ARBA00023069"/>
    </source>
</evidence>
<comment type="function">
    <text evidence="1">Component of the nexin-dynein regulatory complex (N-DRC), a key regulator of ciliary/flagellar motility which maintains the alignment and integrity of the distal axoneme and regulates microtubule sliding in motile axonemes.</text>
</comment>
<feature type="compositionally biased region" description="Acidic residues" evidence="11">
    <location>
        <begin position="96"/>
        <end position="110"/>
    </location>
</feature>
<keyword evidence="8" id="KW-0206">Cytoskeleton</keyword>
<feature type="coiled-coil region" evidence="10">
    <location>
        <begin position="202"/>
        <end position="247"/>
    </location>
</feature>
<comment type="caution">
    <text evidence="12">The sequence shown here is derived from an EMBL/GenBank/DDBJ whole genome shotgun (WGS) entry which is preliminary data.</text>
</comment>
<evidence type="ECO:0000256" key="9">
    <source>
        <dbReference type="ARBA" id="ARBA00023273"/>
    </source>
</evidence>
<keyword evidence="10" id="KW-0175">Coiled coil</keyword>
<evidence type="ECO:0000256" key="4">
    <source>
        <dbReference type="ARBA" id="ARBA00021752"/>
    </source>
</evidence>
<evidence type="ECO:0000313" key="13">
    <source>
        <dbReference type="EMBL" id="KAF4127881.1"/>
    </source>
</evidence>
<dbReference type="Proteomes" id="UP000704712">
    <property type="component" value="Unassembled WGS sequence"/>
</dbReference>
<dbReference type="PANTHER" id="PTHR31598">
    <property type="entry name" value="IQ DOMAIN-CONTAINING PROTEIN D"/>
    <property type="match status" value="1"/>
</dbReference>
<keyword evidence="6" id="KW-0282">Flagellum</keyword>
<keyword evidence="5" id="KW-0963">Cytoplasm</keyword>
<gene>
    <name evidence="12" type="ORF">GN244_ATG13819</name>
    <name evidence="13" type="ORF">GN958_ATG22937</name>
</gene>
<evidence type="ECO:0000256" key="3">
    <source>
        <dbReference type="ARBA" id="ARBA00009071"/>
    </source>
</evidence>
<evidence type="ECO:0000256" key="6">
    <source>
        <dbReference type="ARBA" id="ARBA00022846"/>
    </source>
</evidence>
<dbReference type="PROSITE" id="PS50096">
    <property type="entry name" value="IQ"/>
    <property type="match status" value="1"/>
</dbReference>
<keyword evidence="7" id="KW-0969">Cilium</keyword>
<evidence type="ECO:0000256" key="2">
    <source>
        <dbReference type="ARBA" id="ARBA00004611"/>
    </source>
</evidence>
<dbReference type="EMBL" id="WSZM01000380">
    <property type="protein sequence ID" value="KAF4034178.1"/>
    <property type="molecule type" value="Genomic_DNA"/>
</dbReference>
<evidence type="ECO:0000256" key="8">
    <source>
        <dbReference type="ARBA" id="ARBA00023212"/>
    </source>
</evidence>
<name>A0A833SJ36_PHYIN</name>
<evidence type="ECO:0000256" key="5">
    <source>
        <dbReference type="ARBA" id="ARBA00022490"/>
    </source>
</evidence>
<accession>A0A833SJ36</accession>
<evidence type="ECO:0000313" key="12">
    <source>
        <dbReference type="EMBL" id="KAF4034178.1"/>
    </source>
</evidence>
<dbReference type="InterPro" id="IPR042815">
    <property type="entry name" value="DRC10"/>
</dbReference>
<feature type="region of interest" description="Disordered" evidence="11">
    <location>
        <begin position="87"/>
        <end position="114"/>
    </location>
</feature>
<protein>
    <recommendedName>
        <fullName evidence="4">Dynein regulatory complex protein 10</fullName>
    </recommendedName>
</protein>
<feature type="compositionally biased region" description="Basic residues" evidence="11">
    <location>
        <begin position="410"/>
        <end position="448"/>
    </location>
</feature>
<reference evidence="12" key="1">
    <citation type="submission" date="2020-04" db="EMBL/GenBank/DDBJ databases">
        <title>Hybrid Assembly of Korean Phytophthora infestans isolates.</title>
        <authorList>
            <person name="Prokchorchik M."/>
            <person name="Lee Y."/>
            <person name="Seo J."/>
            <person name="Cho J.-H."/>
            <person name="Park Y.-E."/>
            <person name="Jang D.-C."/>
            <person name="Im J.-S."/>
            <person name="Choi J.-G."/>
            <person name="Park H.-J."/>
            <person name="Lee G.-B."/>
            <person name="Lee Y.-G."/>
            <person name="Hong S.-Y."/>
            <person name="Cho K."/>
            <person name="Sohn K.H."/>
        </authorList>
    </citation>
    <scope>NUCLEOTIDE SEQUENCE</scope>
    <source>
        <strain evidence="12">KR_1_A1</strain>
        <strain evidence="13">KR_2_A2</strain>
    </source>
</reference>
<dbReference type="Proteomes" id="UP000602510">
    <property type="component" value="Unassembled WGS sequence"/>
</dbReference>
<evidence type="ECO:0000313" key="14">
    <source>
        <dbReference type="Proteomes" id="UP000602510"/>
    </source>
</evidence>
<feature type="region of interest" description="Disordered" evidence="11">
    <location>
        <begin position="406"/>
        <end position="448"/>
    </location>
</feature>